<dbReference type="InterPro" id="IPR010044">
    <property type="entry name" value="MTAP"/>
</dbReference>
<protein>
    <recommendedName>
        <fullName evidence="3">Nucleoside phosphorylase domain-containing protein</fullName>
    </recommendedName>
</protein>
<reference evidence="4 5" key="1">
    <citation type="journal article" date="2016" name="Nat. Commun.">
        <title>Thousands of microbial genomes shed light on interconnected biogeochemical processes in an aquifer system.</title>
        <authorList>
            <person name="Anantharaman K."/>
            <person name="Brown C.T."/>
            <person name="Hug L.A."/>
            <person name="Sharon I."/>
            <person name="Castelle C.J."/>
            <person name="Probst A.J."/>
            <person name="Thomas B.C."/>
            <person name="Singh A."/>
            <person name="Wilkins M.J."/>
            <person name="Karaoz U."/>
            <person name="Brodie E.L."/>
            <person name="Williams K.H."/>
            <person name="Hubbard S.S."/>
            <person name="Banfield J.F."/>
        </authorList>
    </citation>
    <scope>NUCLEOTIDE SEQUENCE [LARGE SCALE GENOMIC DNA]</scope>
</reference>
<gene>
    <name evidence="4" type="ORF">A2625_01290</name>
</gene>
<dbReference type="Pfam" id="PF01048">
    <property type="entry name" value="PNP_UDP_1"/>
    <property type="match status" value="1"/>
</dbReference>
<dbReference type="GO" id="GO:0019509">
    <property type="term" value="P:L-methionine salvage from methylthioadenosine"/>
    <property type="evidence" value="ECO:0007669"/>
    <property type="project" value="TreeGrafter"/>
</dbReference>
<evidence type="ECO:0000256" key="1">
    <source>
        <dbReference type="ARBA" id="ARBA00022676"/>
    </source>
</evidence>
<dbReference type="CDD" id="cd09010">
    <property type="entry name" value="MTAP_SsMTAPII_like_MTIP"/>
    <property type="match status" value="1"/>
</dbReference>
<keyword evidence="1" id="KW-0328">Glycosyltransferase</keyword>
<dbReference type="Gene3D" id="3.40.50.1580">
    <property type="entry name" value="Nucleoside phosphorylase domain"/>
    <property type="match status" value="1"/>
</dbReference>
<evidence type="ECO:0000259" key="3">
    <source>
        <dbReference type="Pfam" id="PF01048"/>
    </source>
</evidence>
<dbReference type="GO" id="GO:0005829">
    <property type="term" value="C:cytosol"/>
    <property type="evidence" value="ECO:0007669"/>
    <property type="project" value="TreeGrafter"/>
</dbReference>
<dbReference type="InterPro" id="IPR000845">
    <property type="entry name" value="Nucleoside_phosphorylase_d"/>
</dbReference>
<name>A0A1F4Q0Y2_UNCSA</name>
<feature type="domain" description="Nucleoside phosphorylase" evidence="3">
    <location>
        <begin position="17"/>
        <end position="211"/>
    </location>
</feature>
<keyword evidence="2" id="KW-0808">Transferase</keyword>
<sequence>MAKIGVIGGSGIDKLDLGENVVFLNRHGDKYCAPHEIDARGNIQTLKRAGATKIIATAAVGSLNKNIKPGDFVLLSDFMDFTRTRAEYIDPKAFTDMSFPYDESLRQGILRAAAKLKIRIHPKAVYACTEGPRFETKAEIKMYQRLGADVVGMTQVPEVILAAEAGIPYAAIGVVTNYAAGITGRKVSSQEVIEVMKMKQETLARLISTSLAP</sequence>
<dbReference type="GO" id="GO:0009116">
    <property type="term" value="P:nucleoside metabolic process"/>
    <property type="evidence" value="ECO:0007669"/>
    <property type="project" value="InterPro"/>
</dbReference>
<organism evidence="4 5">
    <name type="scientific">candidate division WOR-1 bacterium RIFCSPHIGHO2_01_FULL_53_15</name>
    <dbReference type="NCBI Taxonomy" id="1802564"/>
    <lineage>
        <taxon>Bacteria</taxon>
        <taxon>Bacillati</taxon>
        <taxon>Saganbacteria</taxon>
    </lineage>
</organism>
<dbReference type="EMBL" id="METM01000023">
    <property type="protein sequence ID" value="OGB89539.1"/>
    <property type="molecule type" value="Genomic_DNA"/>
</dbReference>
<evidence type="ECO:0000256" key="2">
    <source>
        <dbReference type="ARBA" id="ARBA00022679"/>
    </source>
</evidence>
<dbReference type="SUPFAM" id="SSF53167">
    <property type="entry name" value="Purine and uridine phosphorylases"/>
    <property type="match status" value="1"/>
</dbReference>
<dbReference type="GO" id="GO:0017061">
    <property type="term" value="F:S-methyl-5-thioadenosine phosphorylase activity"/>
    <property type="evidence" value="ECO:0007669"/>
    <property type="project" value="InterPro"/>
</dbReference>
<dbReference type="PANTHER" id="PTHR42679">
    <property type="entry name" value="S-METHYL-5'-THIOADENOSINE PHOSPHORYLASE"/>
    <property type="match status" value="1"/>
</dbReference>
<accession>A0A1F4Q0Y2</accession>
<dbReference type="Proteomes" id="UP000178724">
    <property type="component" value="Unassembled WGS sequence"/>
</dbReference>
<dbReference type="PANTHER" id="PTHR42679:SF2">
    <property type="entry name" value="S-METHYL-5'-THIOADENOSINE PHOSPHORYLASE"/>
    <property type="match status" value="1"/>
</dbReference>
<comment type="caution">
    <text evidence="4">The sequence shown here is derived from an EMBL/GenBank/DDBJ whole genome shotgun (WGS) entry which is preliminary data.</text>
</comment>
<dbReference type="InterPro" id="IPR035994">
    <property type="entry name" value="Nucleoside_phosphorylase_sf"/>
</dbReference>
<evidence type="ECO:0000313" key="5">
    <source>
        <dbReference type="Proteomes" id="UP000178724"/>
    </source>
</evidence>
<dbReference type="AlphaFoldDB" id="A0A1F4Q0Y2"/>
<evidence type="ECO:0000313" key="4">
    <source>
        <dbReference type="EMBL" id="OGB89539.1"/>
    </source>
</evidence>
<proteinExistence type="predicted"/>